<dbReference type="GO" id="GO:0016020">
    <property type="term" value="C:membrane"/>
    <property type="evidence" value="ECO:0007669"/>
    <property type="project" value="TreeGrafter"/>
</dbReference>
<evidence type="ECO:0000313" key="4">
    <source>
        <dbReference type="RefSeq" id="XP_021863418.1"/>
    </source>
</evidence>
<proteinExistence type="predicted"/>
<dbReference type="GeneID" id="110802276"/>
<evidence type="ECO:0000256" key="1">
    <source>
        <dbReference type="SAM" id="Phobius"/>
    </source>
</evidence>
<organism evidence="3 4">
    <name type="scientific">Spinacia oleracea</name>
    <name type="common">Spinach</name>
    <dbReference type="NCBI Taxonomy" id="3562"/>
    <lineage>
        <taxon>Eukaryota</taxon>
        <taxon>Viridiplantae</taxon>
        <taxon>Streptophyta</taxon>
        <taxon>Embryophyta</taxon>
        <taxon>Tracheophyta</taxon>
        <taxon>Spermatophyta</taxon>
        <taxon>Magnoliopsida</taxon>
        <taxon>eudicotyledons</taxon>
        <taxon>Gunneridae</taxon>
        <taxon>Pentapetalae</taxon>
        <taxon>Caryophyllales</taxon>
        <taxon>Chenopodiaceae</taxon>
        <taxon>Chenopodioideae</taxon>
        <taxon>Anserineae</taxon>
        <taxon>Spinacia</taxon>
    </lineage>
</organism>
<dbReference type="Proteomes" id="UP000813463">
    <property type="component" value="Chromosome 3"/>
</dbReference>
<sequence length="543" mass="59687">MGTTQTRGTSWAVFAVLLMIISSKLDVSEGELLPYDDETETTLVNSLSSSTNQPNEIVRMDPLDQFNKYRGGYNITDKHYWSSTIFTGTYGLAIGLLWLIAGIVYAICLPSCRSRAKNQHLKKRTPCHKPCYLFPLILTTIVAILAIIASGLALEGSMRFHSRAKIIMSVIINTADQASNTIYNATGPMRMIGAKLQQQATDSIDGVDGADTAEIAGAARFLASTSDKLDYAATGIERQAQKNRDLVQKGLTILYILTIVTVSMNLAAVIALTVFGILRFRRALHMLVIFCWILTALCWLFFGAYFFLEKFSSDTCTALQDFQQNPENSSLSSILPCDEFLSARTTLSDVGIGIYAIVDQVNTNISLLRDNSYPGLRYVCNPFSGPPDFLYQPENCAADTIKIGDIPQVVKMFTCSDTSGTSCQGGITTTGVYNVIEGYSTSIQSLLNAYPDMENLVDCQLVKDASKKILVNHCKPLKRYAQTTWVAMLVLSVMMVILVSVWASSGHHKQKHYVADGSVQPNTTEANNPDLEAAKETIEHQVQ</sequence>
<feature type="signal peptide" evidence="2">
    <location>
        <begin position="1"/>
        <end position="30"/>
    </location>
</feature>
<feature type="chain" id="PRO_5040444248" description="Transmembrane protein" evidence="2">
    <location>
        <begin position="31"/>
        <end position="543"/>
    </location>
</feature>
<feature type="transmembrane region" description="Helical" evidence="1">
    <location>
        <begin position="253"/>
        <end position="275"/>
    </location>
</feature>
<reference evidence="4" key="2">
    <citation type="submission" date="2025-08" db="UniProtKB">
        <authorList>
            <consortium name="RefSeq"/>
        </authorList>
    </citation>
    <scope>IDENTIFICATION</scope>
    <source>
        <tissue evidence="4">Leaf</tissue>
    </source>
</reference>
<keyword evidence="1" id="KW-0472">Membrane</keyword>
<evidence type="ECO:0008006" key="5">
    <source>
        <dbReference type="Google" id="ProtNLM"/>
    </source>
</evidence>
<feature type="transmembrane region" description="Helical" evidence="1">
    <location>
        <begin position="131"/>
        <end position="154"/>
    </location>
</feature>
<reference evidence="3" key="1">
    <citation type="journal article" date="2021" name="Nat. Commun.">
        <title>Genomic analyses provide insights into spinach domestication and the genetic basis of agronomic traits.</title>
        <authorList>
            <person name="Cai X."/>
            <person name="Sun X."/>
            <person name="Xu C."/>
            <person name="Sun H."/>
            <person name="Wang X."/>
            <person name="Ge C."/>
            <person name="Zhang Z."/>
            <person name="Wang Q."/>
            <person name="Fei Z."/>
            <person name="Jiao C."/>
            <person name="Wang Q."/>
        </authorList>
    </citation>
    <scope>NUCLEOTIDE SEQUENCE [LARGE SCALE GENOMIC DNA]</scope>
    <source>
        <strain evidence="3">cv. Varoflay</strain>
    </source>
</reference>
<dbReference type="PANTHER" id="PTHR31414">
    <property type="entry name" value="TRANSMEMBRANE PROTEIN DDB_G0292058"/>
    <property type="match status" value="1"/>
</dbReference>
<feature type="transmembrane region" description="Helical" evidence="1">
    <location>
        <begin position="287"/>
        <end position="308"/>
    </location>
</feature>
<evidence type="ECO:0000313" key="3">
    <source>
        <dbReference type="Proteomes" id="UP000813463"/>
    </source>
</evidence>
<dbReference type="PANTHER" id="PTHR31414:SF18">
    <property type="entry name" value="TRANSMEMBRANE PROTEIN-RELATED"/>
    <property type="match status" value="1"/>
</dbReference>
<dbReference type="KEGG" id="soe:110802276"/>
<protein>
    <recommendedName>
        <fullName evidence="5">Transmembrane protein</fullName>
    </recommendedName>
</protein>
<feature type="transmembrane region" description="Helical" evidence="1">
    <location>
        <begin position="90"/>
        <end position="110"/>
    </location>
</feature>
<feature type="transmembrane region" description="Helical" evidence="1">
    <location>
        <begin position="484"/>
        <end position="503"/>
    </location>
</feature>
<keyword evidence="1" id="KW-1133">Transmembrane helix</keyword>
<gene>
    <name evidence="4" type="primary">LOC110802276</name>
</gene>
<accession>A0A9R0JAI0</accession>
<keyword evidence="3" id="KW-1185">Reference proteome</keyword>
<keyword evidence="1" id="KW-0812">Transmembrane</keyword>
<evidence type="ECO:0000256" key="2">
    <source>
        <dbReference type="SAM" id="SignalP"/>
    </source>
</evidence>
<dbReference type="InterPro" id="IPR040283">
    <property type="entry name" value="DDB_G0292058-like"/>
</dbReference>
<keyword evidence="2" id="KW-0732">Signal</keyword>
<name>A0A9R0JAI0_SPIOL</name>
<dbReference type="AlphaFoldDB" id="A0A9R0JAI0"/>
<dbReference type="RefSeq" id="XP_021863418.1">
    <property type="nucleotide sequence ID" value="XM_022007726.2"/>
</dbReference>
<dbReference type="OrthoDB" id="1922814at2759"/>